<evidence type="ECO:0000313" key="3">
    <source>
        <dbReference type="Proteomes" id="UP000002377"/>
    </source>
</evidence>
<name>D5XCC8_THEPJ</name>
<feature type="signal peptide" evidence="1">
    <location>
        <begin position="1"/>
        <end position="24"/>
    </location>
</feature>
<evidence type="ECO:0000313" key="2">
    <source>
        <dbReference type="EMBL" id="ADG83580.1"/>
    </source>
</evidence>
<dbReference type="Proteomes" id="UP000002377">
    <property type="component" value="Chromosome"/>
</dbReference>
<dbReference type="STRING" id="635013.TherJR_2747"/>
<accession>D5XCC8</accession>
<feature type="chain" id="PRO_5003080133" evidence="1">
    <location>
        <begin position="25"/>
        <end position="211"/>
    </location>
</feature>
<dbReference type="OrthoDB" id="9925149at2"/>
<organism evidence="2 3">
    <name type="scientific">Thermincola potens (strain JR)</name>
    <dbReference type="NCBI Taxonomy" id="635013"/>
    <lineage>
        <taxon>Bacteria</taxon>
        <taxon>Bacillati</taxon>
        <taxon>Bacillota</taxon>
        <taxon>Clostridia</taxon>
        <taxon>Eubacteriales</taxon>
        <taxon>Thermincolaceae</taxon>
        <taxon>Thermincola</taxon>
    </lineage>
</organism>
<keyword evidence="1" id="KW-0732">Signal</keyword>
<dbReference type="HOGENOM" id="CLU_1304389_0_0_9"/>
<gene>
    <name evidence="2" type="ordered locus">TherJR_2747</name>
</gene>
<keyword evidence="3" id="KW-1185">Reference proteome</keyword>
<reference evidence="2 3" key="1">
    <citation type="submission" date="2010-05" db="EMBL/GenBank/DDBJ databases">
        <title>Complete sequence of Thermincola sp. JR.</title>
        <authorList>
            <consortium name="US DOE Joint Genome Institute"/>
            <person name="Lucas S."/>
            <person name="Copeland A."/>
            <person name="Lapidus A."/>
            <person name="Cheng J.-F."/>
            <person name="Bruce D."/>
            <person name="Goodwin L."/>
            <person name="Pitluck S."/>
            <person name="Chertkov O."/>
            <person name="Detter J.C."/>
            <person name="Han C."/>
            <person name="Tapia R."/>
            <person name="Land M."/>
            <person name="Hauser L."/>
            <person name="Kyrpides N."/>
            <person name="Mikhailova N."/>
            <person name="Hazen T.C."/>
            <person name="Woyke T."/>
        </authorList>
    </citation>
    <scope>NUCLEOTIDE SEQUENCE [LARGE SCALE GENOMIC DNA]</scope>
    <source>
        <strain evidence="2 3">JR</strain>
    </source>
</reference>
<dbReference type="eggNOG" id="ENOG5034BAJ">
    <property type="taxonomic scope" value="Bacteria"/>
</dbReference>
<sequence length="211" mass="23262" precursor="true">MRRIVSLISVLLLLLTSLSGLAFAEEKSNLTKNNIKHYIERANKGDQEAVKELKKLKAFNKDEVRKVADQLTVNFTDGEKSIEFEDGSAIVIGAGKATSSEVTSQAVTVEDWYVYYSVKALGIEVGRYTIWYSYDVPTETYVKLTDHYDTASDIIGVDVTAKGTSAVKSSGTYVKVRGTAEVSTWAGKYSVIGNAYGYPNPLENYASWVIN</sequence>
<protein>
    <submittedName>
        <fullName evidence="2">Uncharacterized protein</fullName>
    </submittedName>
</protein>
<proteinExistence type="predicted"/>
<dbReference type="RefSeq" id="WP_013121570.1">
    <property type="nucleotide sequence ID" value="NC_014152.1"/>
</dbReference>
<dbReference type="AlphaFoldDB" id="D5XCC8"/>
<evidence type="ECO:0000256" key="1">
    <source>
        <dbReference type="SAM" id="SignalP"/>
    </source>
</evidence>
<dbReference type="KEGG" id="tjr:TherJR_2747"/>
<dbReference type="EMBL" id="CP002028">
    <property type="protein sequence ID" value="ADG83580.1"/>
    <property type="molecule type" value="Genomic_DNA"/>
</dbReference>